<dbReference type="PROSITE" id="PS51194">
    <property type="entry name" value="HELICASE_CTER"/>
    <property type="match status" value="1"/>
</dbReference>
<dbReference type="GO" id="GO:0003676">
    <property type="term" value="F:nucleic acid binding"/>
    <property type="evidence" value="ECO:0007669"/>
    <property type="project" value="InterPro"/>
</dbReference>
<dbReference type="InterPro" id="IPR011545">
    <property type="entry name" value="DEAD/DEAH_box_helicase_dom"/>
</dbReference>
<dbReference type="InterPro" id="IPR014001">
    <property type="entry name" value="Helicase_ATP-bd"/>
</dbReference>
<reference evidence="7 8" key="1">
    <citation type="submission" date="2017-05" db="EMBL/GenBank/DDBJ databases">
        <authorList>
            <person name="Varghese N."/>
            <person name="Submissions S."/>
        </authorList>
    </citation>
    <scope>NUCLEOTIDE SEQUENCE [LARGE SCALE GENOMIC DNA]</scope>
    <source>
        <strain evidence="7 8">DSM 27040</strain>
    </source>
</reference>
<keyword evidence="8" id="KW-1185">Reference proteome</keyword>
<organism evidence="7 8">
    <name type="scientific">Saccharicrinis carchari</name>
    <dbReference type="NCBI Taxonomy" id="1168039"/>
    <lineage>
        <taxon>Bacteria</taxon>
        <taxon>Pseudomonadati</taxon>
        <taxon>Bacteroidota</taxon>
        <taxon>Bacteroidia</taxon>
        <taxon>Marinilabiliales</taxon>
        <taxon>Marinilabiliaceae</taxon>
        <taxon>Saccharicrinis</taxon>
    </lineage>
</organism>
<keyword evidence="3 7" id="KW-0347">Helicase</keyword>
<dbReference type="Pfam" id="PF00271">
    <property type="entry name" value="Helicase_C"/>
    <property type="match status" value="1"/>
</dbReference>
<evidence type="ECO:0000256" key="4">
    <source>
        <dbReference type="ARBA" id="ARBA00022840"/>
    </source>
</evidence>
<protein>
    <submittedName>
        <fullName evidence="7">ATP-dependent helicase HrpB</fullName>
    </submittedName>
</protein>
<dbReference type="PIRSF" id="PIRSF005496">
    <property type="entry name" value="ATP_hel_hrpB"/>
    <property type="match status" value="1"/>
</dbReference>
<dbReference type="InterPro" id="IPR013689">
    <property type="entry name" value="RNA_helicase_ATP-dep_HrpB_C"/>
</dbReference>
<dbReference type="EMBL" id="FXTB01000005">
    <property type="protein sequence ID" value="SMO70393.1"/>
    <property type="molecule type" value="Genomic_DNA"/>
</dbReference>
<evidence type="ECO:0000313" key="7">
    <source>
        <dbReference type="EMBL" id="SMO70393.1"/>
    </source>
</evidence>
<evidence type="ECO:0000256" key="3">
    <source>
        <dbReference type="ARBA" id="ARBA00022806"/>
    </source>
</evidence>
<dbReference type="SUPFAM" id="SSF52540">
    <property type="entry name" value="P-loop containing nucleoside triphosphate hydrolases"/>
    <property type="match status" value="1"/>
</dbReference>
<dbReference type="SMART" id="SM00847">
    <property type="entry name" value="HA2"/>
    <property type="match status" value="1"/>
</dbReference>
<evidence type="ECO:0000313" key="8">
    <source>
        <dbReference type="Proteomes" id="UP000319040"/>
    </source>
</evidence>
<dbReference type="PANTHER" id="PTHR43519:SF1">
    <property type="entry name" value="ATP-DEPENDENT RNA HELICASE HRPB"/>
    <property type="match status" value="1"/>
</dbReference>
<name>A0A521DFC2_SACCC</name>
<evidence type="ECO:0000256" key="2">
    <source>
        <dbReference type="ARBA" id="ARBA00022801"/>
    </source>
</evidence>
<dbReference type="GO" id="GO:0005524">
    <property type="term" value="F:ATP binding"/>
    <property type="evidence" value="ECO:0007669"/>
    <property type="project" value="UniProtKB-KW"/>
</dbReference>
<keyword evidence="1" id="KW-0547">Nucleotide-binding</keyword>
<dbReference type="Pfam" id="PF00270">
    <property type="entry name" value="DEAD"/>
    <property type="match status" value="1"/>
</dbReference>
<accession>A0A521DFC2</accession>
<dbReference type="Proteomes" id="UP000319040">
    <property type="component" value="Unassembled WGS sequence"/>
</dbReference>
<sequence>MQNKALLPDICIIKSSVVLSFRLKQISCVYLLFLIFVAHIFKNTTLSFDANKTGLPIVEIIDQVKSTLRQENTLIVHAPAGAGKSTLLPLVLKDEPWLEGKKIIMLEPRRLATKTIALRMADLLNEEVGQSVGYRIRFENRISDKTRVEVVTEGILTRMLQSDNALEDVGMVIFDEFHERSLFADVALALARESQQVLRPDLRIMIMSATLDLPKLSGLLQCKIIESLGRQYPVEIKYEGQGDRMLLPELTARLVKKAAAEQKGDILVFLPGEGEIRKTEAILKKSLPQMAIHPLYGQLPPNKQFAAIIPNKKGKRKVVLATSIAETSLTIQGIKVVVDSGFGRTMQFDPSTGLSKLVTVEITKDAADQRAGRAGRLEAGVCYRMWTQATQLRLRDHRTPEIQEADLASLVLDLAVWGISNPKDLVWLTPPPQASLDQAIELLHQLAALEDGKISEHGKRVSQLPCHPRIAHMLLMAQEEGLSALATDVAAVLEERDPLDKEAGIDINLRIEMLRKSRRGIVSNKILNRIEKIAAQYRKLLHISVENDAQDPFETGLLLVYAYPERIAYARPGNNAQFKLANGAIAAAGHKDDLAHEAWLAIAHMNMRDTVGKIFLASPLNPRDLAPMVKEREVVEWDTKRGGFSALKNLCVGHIILQSQPLDNYDPQLKTQAISKAIEKEGHHLLNWNKSVTQWQNRVLSLRAWNKDLTWPDVSTETLLQTNQEWLTPYLSTIKKPEDLKKIDLKLVLQHHLDFEKQKQLDELAPEKIKVPTGSYIGIIYNPKGDSPVLAVRLQEVFGLQHTPTVNKGSINLLMHLLSPGYKPVQITSDLNSFWSNTYFEVKKELKARHPKHKWPDDPLRAKPIRK</sequence>
<dbReference type="Pfam" id="PF08482">
    <property type="entry name" value="HrpB_C"/>
    <property type="match status" value="1"/>
</dbReference>
<dbReference type="InterPro" id="IPR007502">
    <property type="entry name" value="Helicase-assoc_dom"/>
</dbReference>
<evidence type="ECO:0000256" key="1">
    <source>
        <dbReference type="ARBA" id="ARBA00022741"/>
    </source>
</evidence>
<dbReference type="PANTHER" id="PTHR43519">
    <property type="entry name" value="ATP-DEPENDENT RNA HELICASE HRPB"/>
    <property type="match status" value="1"/>
</dbReference>
<gene>
    <name evidence="7" type="ORF">SAMN06265379_105143</name>
</gene>
<feature type="domain" description="Helicase ATP-binding" evidence="5">
    <location>
        <begin position="65"/>
        <end position="229"/>
    </location>
</feature>
<proteinExistence type="predicted"/>
<dbReference type="AlphaFoldDB" id="A0A521DFC2"/>
<keyword evidence="2" id="KW-0378">Hydrolase</keyword>
<dbReference type="InterPro" id="IPR027417">
    <property type="entry name" value="P-loop_NTPase"/>
</dbReference>
<dbReference type="InterPro" id="IPR001650">
    <property type="entry name" value="Helicase_C-like"/>
</dbReference>
<dbReference type="GO" id="GO:0004386">
    <property type="term" value="F:helicase activity"/>
    <property type="evidence" value="ECO:0007669"/>
    <property type="project" value="UniProtKB-KW"/>
</dbReference>
<evidence type="ECO:0000259" key="6">
    <source>
        <dbReference type="PROSITE" id="PS51194"/>
    </source>
</evidence>
<dbReference type="Gene3D" id="1.20.120.1080">
    <property type="match status" value="1"/>
</dbReference>
<dbReference type="Gene3D" id="3.40.50.300">
    <property type="entry name" value="P-loop containing nucleotide triphosphate hydrolases"/>
    <property type="match status" value="2"/>
</dbReference>
<dbReference type="FunFam" id="3.40.50.300:FF:002125">
    <property type="entry name" value="ATP-dependent helicase HrpB"/>
    <property type="match status" value="1"/>
</dbReference>
<dbReference type="NCBIfam" id="TIGR01970">
    <property type="entry name" value="DEAH_box_HrpB"/>
    <property type="match status" value="1"/>
</dbReference>
<feature type="domain" description="Helicase C-terminal" evidence="6">
    <location>
        <begin position="246"/>
        <end position="418"/>
    </location>
</feature>
<dbReference type="PROSITE" id="PS51192">
    <property type="entry name" value="HELICASE_ATP_BIND_1"/>
    <property type="match status" value="1"/>
</dbReference>
<dbReference type="InterPro" id="IPR049614">
    <property type="entry name" value="HrpB_DEXH"/>
</dbReference>
<dbReference type="Pfam" id="PF24473">
    <property type="entry name" value="CON_HrpB"/>
    <property type="match status" value="1"/>
</dbReference>
<dbReference type="GO" id="GO:0016787">
    <property type="term" value="F:hydrolase activity"/>
    <property type="evidence" value="ECO:0007669"/>
    <property type="project" value="UniProtKB-KW"/>
</dbReference>
<dbReference type="SMART" id="SM00487">
    <property type="entry name" value="DEXDc"/>
    <property type="match status" value="1"/>
</dbReference>
<dbReference type="SMART" id="SM00490">
    <property type="entry name" value="HELICc"/>
    <property type="match status" value="1"/>
</dbReference>
<dbReference type="InterPro" id="IPR056329">
    <property type="entry name" value="CON_HrpB"/>
</dbReference>
<dbReference type="CDD" id="cd17990">
    <property type="entry name" value="DEXHc_HrpB"/>
    <property type="match status" value="1"/>
</dbReference>
<dbReference type="CDD" id="cd18791">
    <property type="entry name" value="SF2_C_RHA"/>
    <property type="match status" value="1"/>
</dbReference>
<dbReference type="InterPro" id="IPR010225">
    <property type="entry name" value="HrpB"/>
</dbReference>
<dbReference type="OrthoDB" id="9808833at2"/>
<keyword evidence="4" id="KW-0067">ATP-binding</keyword>
<evidence type="ECO:0000259" key="5">
    <source>
        <dbReference type="PROSITE" id="PS51192"/>
    </source>
</evidence>